<protein>
    <submittedName>
        <fullName evidence="3">Uncharacterized protein</fullName>
    </submittedName>
</protein>
<name>A0A914EDJ9_9BILA</name>
<sequence length="299" mass="34254">MVIVLDFLIPALACLKALGANLLFPYRKVALKNAMDDEAWEILEEINKHDLAQALVPFPEDHRHDLLQDHIKSSVTAIAKDDQNFVDNIANQLVEAAKNRIAHPENQEFHGLLASEAYSHGILMEMIRRAGRIFEETNSPHLGKMENKFNREIYSAPEMDTFLHEIATVMRHLLFPAHPLIAAAIAGADFLLHYGDTLTAATKFFDYEQINSSQKLVHDYPIIKGNSIGWIKFETIAEQNISPYWCLWKKNVIELEAKRSYFYFETKEDFEIALLAAMKEKAAIEKKILETWDVVEDDE</sequence>
<dbReference type="WBParaSite" id="ACRNAN_scaffold7025.g19628.t1">
    <property type="protein sequence ID" value="ACRNAN_scaffold7025.g19628.t1"/>
    <property type="gene ID" value="ACRNAN_scaffold7025.g19628"/>
</dbReference>
<reference evidence="3" key="1">
    <citation type="submission" date="2022-11" db="UniProtKB">
        <authorList>
            <consortium name="WormBaseParasite"/>
        </authorList>
    </citation>
    <scope>IDENTIFICATION</scope>
</reference>
<evidence type="ECO:0000313" key="3">
    <source>
        <dbReference type="WBParaSite" id="ACRNAN_scaffold7025.g19628.t1"/>
    </source>
</evidence>
<organism evidence="2 3">
    <name type="scientific">Acrobeloides nanus</name>
    <dbReference type="NCBI Taxonomy" id="290746"/>
    <lineage>
        <taxon>Eukaryota</taxon>
        <taxon>Metazoa</taxon>
        <taxon>Ecdysozoa</taxon>
        <taxon>Nematoda</taxon>
        <taxon>Chromadorea</taxon>
        <taxon>Rhabditida</taxon>
        <taxon>Tylenchina</taxon>
        <taxon>Cephalobomorpha</taxon>
        <taxon>Cephaloboidea</taxon>
        <taxon>Cephalobidae</taxon>
        <taxon>Acrobeloides</taxon>
    </lineage>
</organism>
<feature type="signal peptide" evidence="1">
    <location>
        <begin position="1"/>
        <end position="19"/>
    </location>
</feature>
<dbReference type="Proteomes" id="UP000887540">
    <property type="component" value="Unplaced"/>
</dbReference>
<accession>A0A914EDJ9</accession>
<dbReference type="AlphaFoldDB" id="A0A914EDJ9"/>
<evidence type="ECO:0000256" key="1">
    <source>
        <dbReference type="SAM" id="SignalP"/>
    </source>
</evidence>
<proteinExistence type="predicted"/>
<evidence type="ECO:0000313" key="2">
    <source>
        <dbReference type="Proteomes" id="UP000887540"/>
    </source>
</evidence>
<feature type="chain" id="PRO_5037516714" evidence="1">
    <location>
        <begin position="20"/>
        <end position="299"/>
    </location>
</feature>
<keyword evidence="2" id="KW-1185">Reference proteome</keyword>
<keyword evidence="1" id="KW-0732">Signal</keyword>